<name>A0A1G6YUJ0_9ACTN</name>
<evidence type="ECO:0008006" key="5">
    <source>
        <dbReference type="Google" id="ProtNLM"/>
    </source>
</evidence>
<sequence>MGFVRTNAVAFLALFVALGGTSYAAVQLPKNSVTSQQVKNGSLLRKDFKTGQVPAGARGPQGLRGVPGAAGAPGEPGLPGLQGEPGRSALTTLEAGETVRGYVGGDFHTPAAGSDWRAVASFPIPGSSAPGTVYIDGVTPGETCAGTALVPTAPVDTLCVYPQGAANPFLGGASHTAFAPTKFGFYVTWSPTSVGDTYFSGTYAYTQAAL</sequence>
<keyword evidence="4" id="KW-1185">Reference proteome</keyword>
<evidence type="ECO:0000256" key="1">
    <source>
        <dbReference type="SAM" id="MobiDB-lite"/>
    </source>
</evidence>
<evidence type="ECO:0000313" key="4">
    <source>
        <dbReference type="Proteomes" id="UP000199034"/>
    </source>
</evidence>
<dbReference type="Gene3D" id="1.20.5.320">
    <property type="entry name" value="6-Phosphogluconate Dehydrogenase, domain 3"/>
    <property type="match status" value="1"/>
</dbReference>
<reference evidence="3 4" key="1">
    <citation type="submission" date="2016-10" db="EMBL/GenBank/DDBJ databases">
        <authorList>
            <person name="de Groot N.N."/>
        </authorList>
    </citation>
    <scope>NUCLEOTIDE SEQUENCE [LARGE SCALE GENOMIC DNA]</scope>
    <source>
        <strain evidence="3 4">CGMCC 4.6858</strain>
    </source>
</reference>
<feature type="signal peptide" evidence="2">
    <location>
        <begin position="1"/>
        <end position="24"/>
    </location>
</feature>
<dbReference type="AlphaFoldDB" id="A0A1G6YUJ0"/>
<keyword evidence="2" id="KW-0732">Signal</keyword>
<feature type="chain" id="PRO_5011660603" description="Collagen triple helix repeat-containing protein" evidence="2">
    <location>
        <begin position="25"/>
        <end position="210"/>
    </location>
</feature>
<evidence type="ECO:0000256" key="2">
    <source>
        <dbReference type="SAM" id="SignalP"/>
    </source>
</evidence>
<dbReference type="STRING" id="1045774.SAMN05421872_112167"/>
<proteinExistence type="predicted"/>
<protein>
    <recommendedName>
        <fullName evidence="5">Collagen triple helix repeat-containing protein</fullName>
    </recommendedName>
</protein>
<feature type="region of interest" description="Disordered" evidence="1">
    <location>
        <begin position="49"/>
        <end position="87"/>
    </location>
</feature>
<dbReference type="Proteomes" id="UP000199034">
    <property type="component" value="Unassembled WGS sequence"/>
</dbReference>
<organism evidence="3 4">
    <name type="scientific">Nocardioides lianchengensis</name>
    <dbReference type="NCBI Taxonomy" id="1045774"/>
    <lineage>
        <taxon>Bacteria</taxon>
        <taxon>Bacillati</taxon>
        <taxon>Actinomycetota</taxon>
        <taxon>Actinomycetes</taxon>
        <taxon>Propionibacteriales</taxon>
        <taxon>Nocardioidaceae</taxon>
        <taxon>Nocardioides</taxon>
    </lineage>
</organism>
<gene>
    <name evidence="3" type="ORF">SAMN05421872_112167</name>
</gene>
<evidence type="ECO:0000313" key="3">
    <source>
        <dbReference type="EMBL" id="SDD93981.1"/>
    </source>
</evidence>
<dbReference type="EMBL" id="FMZM01000012">
    <property type="protein sequence ID" value="SDD93981.1"/>
    <property type="molecule type" value="Genomic_DNA"/>
</dbReference>
<accession>A0A1G6YUJ0</accession>
<feature type="compositionally biased region" description="Low complexity" evidence="1">
    <location>
        <begin position="63"/>
        <end position="87"/>
    </location>
</feature>